<sequence>MGQKQTPTPKVTSPIVAMNFLTRAGAPSSFHIGLPRSICEGDQLGKAGAKNNSKQKLSTPSLKSRASVQPPALQFNPILLQSKEEGEMSSSTLHSQIGDPLFRISPFLARAEVNFNNPPFIVVTNSDRYLRLVVSDPKAKEPTLSPAASGRGATSERREEQKRQTEMRAKRDQEQAIVDGEDDDELKLRRRKTDNESLTPPDLSDTLIMFHANETCCSIVLPEDSDDAAHRRLAPISDIEPARRGKEGQSGHRLVDLDAVPKSPPNKKRLTELARELQKRKTKTELLIDETVGIKRARVQLELGCLKAQEEEYEAREREGERALSALQADLDSLLSECNILRLRIVQTKGQQHAAQNKLGRLHLTPFLSPADVSPVDVSILDL</sequence>
<reference evidence="3 4" key="1">
    <citation type="journal article" date="2022" name="bioRxiv">
        <title>Genomics of Preaxostyla Flagellates Illuminates Evolutionary Transitions and the Path Towards Mitochondrial Loss.</title>
        <authorList>
            <person name="Novak L.V.F."/>
            <person name="Treitli S.C."/>
            <person name="Pyrih J."/>
            <person name="Halakuc P."/>
            <person name="Pipaliya S.V."/>
            <person name="Vacek V."/>
            <person name="Brzon O."/>
            <person name="Soukal P."/>
            <person name="Eme L."/>
            <person name="Dacks J.B."/>
            <person name="Karnkowska A."/>
            <person name="Elias M."/>
            <person name="Hampl V."/>
        </authorList>
    </citation>
    <scope>NUCLEOTIDE SEQUENCE [LARGE SCALE GENOMIC DNA]</scope>
    <source>
        <strain evidence="3">NAU3</strain>
        <tissue evidence="3">Gut</tissue>
    </source>
</reference>
<protein>
    <submittedName>
        <fullName evidence="3">Uncharacterized protein</fullName>
    </submittedName>
</protein>
<evidence type="ECO:0000313" key="4">
    <source>
        <dbReference type="Proteomes" id="UP001281761"/>
    </source>
</evidence>
<feature type="region of interest" description="Disordered" evidence="2">
    <location>
        <begin position="139"/>
        <end position="201"/>
    </location>
</feature>
<keyword evidence="1" id="KW-0175">Coiled coil</keyword>
<organism evidence="3 4">
    <name type="scientific">Blattamonas nauphoetae</name>
    <dbReference type="NCBI Taxonomy" id="2049346"/>
    <lineage>
        <taxon>Eukaryota</taxon>
        <taxon>Metamonada</taxon>
        <taxon>Preaxostyla</taxon>
        <taxon>Oxymonadida</taxon>
        <taxon>Blattamonas</taxon>
    </lineage>
</organism>
<feature type="compositionally biased region" description="Polar residues" evidence="2">
    <location>
        <begin position="50"/>
        <end position="67"/>
    </location>
</feature>
<comment type="caution">
    <text evidence="3">The sequence shown here is derived from an EMBL/GenBank/DDBJ whole genome shotgun (WGS) entry which is preliminary data.</text>
</comment>
<keyword evidence="4" id="KW-1185">Reference proteome</keyword>
<feature type="coiled-coil region" evidence="1">
    <location>
        <begin position="267"/>
        <end position="344"/>
    </location>
</feature>
<feature type="region of interest" description="Disordered" evidence="2">
    <location>
        <begin position="41"/>
        <end position="68"/>
    </location>
</feature>
<dbReference type="Proteomes" id="UP001281761">
    <property type="component" value="Unassembled WGS sequence"/>
</dbReference>
<proteinExistence type="predicted"/>
<name>A0ABQ9Y6G2_9EUKA</name>
<dbReference type="EMBL" id="JARBJD010000030">
    <property type="protein sequence ID" value="KAK2959313.1"/>
    <property type="molecule type" value="Genomic_DNA"/>
</dbReference>
<accession>A0ABQ9Y6G2</accession>
<evidence type="ECO:0000313" key="3">
    <source>
        <dbReference type="EMBL" id="KAK2959313.1"/>
    </source>
</evidence>
<evidence type="ECO:0000256" key="2">
    <source>
        <dbReference type="SAM" id="MobiDB-lite"/>
    </source>
</evidence>
<feature type="compositionally biased region" description="Basic and acidic residues" evidence="2">
    <location>
        <begin position="154"/>
        <end position="174"/>
    </location>
</feature>
<gene>
    <name evidence="3" type="ORF">BLNAU_5622</name>
</gene>
<evidence type="ECO:0000256" key="1">
    <source>
        <dbReference type="SAM" id="Coils"/>
    </source>
</evidence>